<feature type="chain" id="PRO_5029469701" evidence="2">
    <location>
        <begin position="25"/>
        <end position="494"/>
    </location>
</feature>
<dbReference type="InterPro" id="IPR030959">
    <property type="entry name" value="GWxTD_dom"/>
</dbReference>
<name>A0A7K3WTW4_9FLAO</name>
<dbReference type="AlphaFoldDB" id="A0A7K3WTW4"/>
<organism evidence="4 5">
    <name type="scientific">Cryomorpha ignava</name>
    <dbReference type="NCBI Taxonomy" id="101383"/>
    <lineage>
        <taxon>Bacteria</taxon>
        <taxon>Pseudomonadati</taxon>
        <taxon>Bacteroidota</taxon>
        <taxon>Flavobacteriia</taxon>
        <taxon>Flavobacteriales</taxon>
        <taxon>Cryomorphaceae</taxon>
        <taxon>Cryomorpha</taxon>
    </lineage>
</organism>
<dbReference type="EMBL" id="JAAGVY010000026">
    <property type="protein sequence ID" value="NEN24481.1"/>
    <property type="molecule type" value="Genomic_DNA"/>
</dbReference>
<accession>A0A7K3WTW4</accession>
<reference evidence="4 5" key="1">
    <citation type="submission" date="2020-02" db="EMBL/GenBank/DDBJ databases">
        <title>Out from the shadows clarifying the taxonomy of the family Cryomorphaceae and related taxa by utilizing the GTDB taxonomic framework.</title>
        <authorList>
            <person name="Bowman J.P."/>
        </authorList>
    </citation>
    <scope>NUCLEOTIDE SEQUENCE [LARGE SCALE GENOMIC DNA]</scope>
    <source>
        <strain evidence="4 5">QSSC 1-22</strain>
    </source>
</reference>
<feature type="region of interest" description="Disordered" evidence="1">
    <location>
        <begin position="466"/>
        <end position="494"/>
    </location>
</feature>
<dbReference type="Pfam" id="PF20094">
    <property type="entry name" value="GWxTD_dom"/>
    <property type="match status" value="1"/>
</dbReference>
<gene>
    <name evidence="4" type="ORF">G3O08_13300</name>
</gene>
<feature type="compositionally biased region" description="Polar residues" evidence="1">
    <location>
        <begin position="466"/>
        <end position="476"/>
    </location>
</feature>
<evidence type="ECO:0000256" key="2">
    <source>
        <dbReference type="SAM" id="SignalP"/>
    </source>
</evidence>
<dbReference type="RefSeq" id="WP_163285875.1">
    <property type="nucleotide sequence ID" value="NZ_JAAGVY010000026.1"/>
</dbReference>
<keyword evidence="2" id="KW-0732">Signal</keyword>
<keyword evidence="5" id="KW-1185">Reference proteome</keyword>
<comment type="caution">
    <text evidence="4">The sequence shown here is derived from an EMBL/GenBank/DDBJ whole genome shotgun (WGS) entry which is preliminary data.</text>
</comment>
<dbReference type="NCBIfam" id="TIGR04514">
    <property type="entry name" value="GWxTD_dom"/>
    <property type="match status" value="1"/>
</dbReference>
<evidence type="ECO:0000259" key="3">
    <source>
        <dbReference type="Pfam" id="PF20094"/>
    </source>
</evidence>
<protein>
    <submittedName>
        <fullName evidence="4">GWxTD domain-containing protein</fullName>
    </submittedName>
</protein>
<evidence type="ECO:0000313" key="4">
    <source>
        <dbReference type="EMBL" id="NEN24481.1"/>
    </source>
</evidence>
<feature type="domain" description="GWxTD" evidence="3">
    <location>
        <begin position="301"/>
        <end position="448"/>
    </location>
</feature>
<evidence type="ECO:0000313" key="5">
    <source>
        <dbReference type="Proteomes" id="UP000486602"/>
    </source>
</evidence>
<evidence type="ECO:0000256" key="1">
    <source>
        <dbReference type="SAM" id="MobiDB-lite"/>
    </source>
</evidence>
<dbReference type="Proteomes" id="UP000486602">
    <property type="component" value="Unassembled WGS sequence"/>
</dbReference>
<feature type="signal peptide" evidence="2">
    <location>
        <begin position="1"/>
        <end position="24"/>
    </location>
</feature>
<proteinExistence type="predicted"/>
<sequence length="494" mass="56202">MKEALKKISISLLLVFAMVLSANASPLAVFNYKVFYVPDRGTVVETYFDISGSSVVLKDMGDGVLKSQVQLTLIFKKGDEIITFDKKVIDSPDMSADAIVDFIDVERFVLPSGTYDLEIQISDMFDPADTPQSSHLKLIVPSPPASGVFISDIELVSAYKNTESPGVYSKSGYDIIPMVNDDELRAGMNELVFYAEIYSATDDIVGDKFLVRAYIADTANGVPVPYTVVNLRRNAGEVTPVLSRIPITDLPAGKYDIVIEVISKENKPLAMQKLQVQRSVPEKAADVDSFTDDQIAMSWINKYDQKMLLYEYFKSLRPISTASELYAMNNSMSDVSKIELKYLQRYFYAFWDLRGKENSEKAWLDYKAKVDIAQKQFGTTNKRGYETDQGRIFLKYDAPNDIVDRANESSSYPYIIWHYYKAGKFNNVKFVFYDPMLLGQDYELLHSENIPGETNNYRWKMMLQQRDTPQNNVDRTSPNDEYGGRIDDYFNNPR</sequence>